<dbReference type="Proteomes" id="UP000051574">
    <property type="component" value="Unassembled WGS sequence"/>
</dbReference>
<proteinExistence type="inferred from homology"/>
<evidence type="ECO:0000256" key="6">
    <source>
        <dbReference type="ARBA" id="ARBA00035263"/>
    </source>
</evidence>
<evidence type="ECO:0000256" key="7">
    <source>
        <dbReference type="ARBA" id="ARBA00035438"/>
    </source>
</evidence>
<keyword evidence="3" id="KW-0689">Ribosomal protein</keyword>
<dbReference type="Gene3D" id="3.30.1320.10">
    <property type="match status" value="1"/>
</dbReference>
<evidence type="ECO:0000313" key="8">
    <source>
        <dbReference type="EMBL" id="KRT80400.1"/>
    </source>
</evidence>
<accession>A0A0T6AYU8</accession>
<evidence type="ECO:0000313" key="9">
    <source>
        <dbReference type="Proteomes" id="UP000051574"/>
    </source>
</evidence>
<dbReference type="GO" id="GO:0003735">
    <property type="term" value="F:structural constituent of ribosome"/>
    <property type="evidence" value="ECO:0007669"/>
    <property type="project" value="InterPro"/>
</dbReference>
<evidence type="ECO:0000256" key="4">
    <source>
        <dbReference type="ARBA" id="ARBA00023128"/>
    </source>
</evidence>
<evidence type="ECO:0000256" key="2">
    <source>
        <dbReference type="ARBA" id="ARBA00006668"/>
    </source>
</evidence>
<dbReference type="PANTHER" id="PTHR12919">
    <property type="entry name" value="30S RIBOSOMAL PROTEIN S16"/>
    <property type="match status" value="1"/>
</dbReference>
<gene>
    <name evidence="8" type="ORF">AMK59_6634</name>
</gene>
<dbReference type="HAMAP" id="MF_00385">
    <property type="entry name" value="Ribosomal_bS16"/>
    <property type="match status" value="1"/>
</dbReference>
<dbReference type="SUPFAM" id="SSF54565">
    <property type="entry name" value="Ribosomal protein S16"/>
    <property type="match status" value="1"/>
</dbReference>
<dbReference type="PANTHER" id="PTHR12919:SF20">
    <property type="entry name" value="SMALL RIBOSOMAL SUBUNIT PROTEIN BS16M"/>
    <property type="match status" value="1"/>
</dbReference>
<dbReference type="InterPro" id="IPR000307">
    <property type="entry name" value="Ribosomal_bS16"/>
</dbReference>
<dbReference type="FunFam" id="3.30.1320.10:FF:000004">
    <property type="entry name" value="28S ribosomal protein S16, mitochondrial"/>
    <property type="match status" value="1"/>
</dbReference>
<dbReference type="Pfam" id="PF00886">
    <property type="entry name" value="Ribosomal_S16"/>
    <property type="match status" value="1"/>
</dbReference>
<evidence type="ECO:0000256" key="3">
    <source>
        <dbReference type="ARBA" id="ARBA00022980"/>
    </source>
</evidence>
<keyword evidence="4" id="KW-0496">Mitochondrion</keyword>
<protein>
    <recommendedName>
        <fullName evidence="6">Small ribosomal subunit protein bS16m</fullName>
    </recommendedName>
    <alternativeName>
        <fullName evidence="7">28S ribosomal protein S16, mitochondrial</fullName>
    </alternativeName>
</protein>
<dbReference type="AlphaFoldDB" id="A0A0T6AYU8"/>
<evidence type="ECO:0000256" key="5">
    <source>
        <dbReference type="ARBA" id="ARBA00023274"/>
    </source>
</evidence>
<dbReference type="InterPro" id="IPR023803">
    <property type="entry name" value="Ribosomal_bS16_dom_sf"/>
</dbReference>
<evidence type="ECO:0000256" key="1">
    <source>
        <dbReference type="ARBA" id="ARBA00004173"/>
    </source>
</evidence>
<keyword evidence="5" id="KW-0687">Ribonucleoprotein</keyword>
<dbReference type="EMBL" id="LJIG01022471">
    <property type="protein sequence ID" value="KRT80400.1"/>
    <property type="molecule type" value="Genomic_DNA"/>
</dbReference>
<keyword evidence="9" id="KW-1185">Reference proteome</keyword>
<comment type="caution">
    <text evidence="8">The sequence shown here is derived from an EMBL/GenBank/DDBJ whole genome shotgun (WGS) entry which is preliminary data.</text>
</comment>
<name>A0A0T6AYU8_9SCAR</name>
<organism evidence="8 9">
    <name type="scientific">Oryctes borbonicus</name>
    <dbReference type="NCBI Taxonomy" id="1629725"/>
    <lineage>
        <taxon>Eukaryota</taxon>
        <taxon>Metazoa</taxon>
        <taxon>Ecdysozoa</taxon>
        <taxon>Arthropoda</taxon>
        <taxon>Hexapoda</taxon>
        <taxon>Insecta</taxon>
        <taxon>Pterygota</taxon>
        <taxon>Neoptera</taxon>
        <taxon>Endopterygota</taxon>
        <taxon>Coleoptera</taxon>
        <taxon>Polyphaga</taxon>
        <taxon>Scarabaeiformia</taxon>
        <taxon>Scarabaeidae</taxon>
        <taxon>Dynastinae</taxon>
        <taxon>Oryctes</taxon>
    </lineage>
</organism>
<dbReference type="OrthoDB" id="407221at2759"/>
<dbReference type="NCBIfam" id="TIGR00002">
    <property type="entry name" value="S16"/>
    <property type="match status" value="1"/>
</dbReference>
<comment type="similarity">
    <text evidence="2">Belongs to the bacterial ribosomal protein bS16 family.</text>
</comment>
<dbReference type="GO" id="GO:0005763">
    <property type="term" value="C:mitochondrial small ribosomal subunit"/>
    <property type="evidence" value="ECO:0007669"/>
    <property type="project" value="TreeGrafter"/>
</dbReference>
<dbReference type="GO" id="GO:0005743">
    <property type="term" value="C:mitochondrial inner membrane"/>
    <property type="evidence" value="ECO:0007669"/>
    <property type="project" value="UniProtKB-ARBA"/>
</dbReference>
<sequence length="130" mass="15045">MLSPASGTGTFYRRSAKIIRFARYGCANRPFFHIVVTERKRTQHMPVIEQLGTFDPLENEHKEKLVALNLERILYWIGCGAHVSRPVSELFGLAGLFPIHPRTYIAAWRNRKQMEEKGKEESKETEEIKS</sequence>
<comment type="subcellular location">
    <subcellularLocation>
        <location evidence="1">Mitochondrion</location>
    </subcellularLocation>
</comment>
<dbReference type="GO" id="GO:0032543">
    <property type="term" value="P:mitochondrial translation"/>
    <property type="evidence" value="ECO:0007669"/>
    <property type="project" value="TreeGrafter"/>
</dbReference>
<reference evidence="8 9" key="1">
    <citation type="submission" date="2015-09" db="EMBL/GenBank/DDBJ databases">
        <title>Draft genome of the scarab beetle Oryctes borbonicus.</title>
        <authorList>
            <person name="Meyer J.M."/>
            <person name="Markov G.V."/>
            <person name="Baskaran P."/>
            <person name="Herrmann M."/>
            <person name="Sommer R.J."/>
            <person name="Roedelsperger C."/>
        </authorList>
    </citation>
    <scope>NUCLEOTIDE SEQUENCE [LARGE SCALE GENOMIC DNA]</scope>
    <source>
        <strain evidence="8">OB123</strain>
        <tissue evidence="8">Whole animal</tissue>
    </source>
</reference>